<keyword evidence="2" id="KW-0238">DNA-binding</keyword>
<dbReference type="PROSITE" id="PS50937">
    <property type="entry name" value="HTH_MERR_2"/>
    <property type="match status" value="1"/>
</dbReference>
<proteinExistence type="predicted"/>
<dbReference type="InterPro" id="IPR009061">
    <property type="entry name" value="DNA-bd_dom_put_sf"/>
</dbReference>
<dbReference type="AlphaFoldDB" id="A0A1H8B431"/>
<dbReference type="InterPro" id="IPR047057">
    <property type="entry name" value="MerR_fam"/>
</dbReference>
<dbReference type="PANTHER" id="PTHR30204">
    <property type="entry name" value="REDOX-CYCLING DRUG-SENSING TRANSCRIPTIONAL ACTIVATOR SOXR"/>
    <property type="match status" value="1"/>
</dbReference>
<dbReference type="EMBL" id="FOCG01000001">
    <property type="protein sequence ID" value="SEM76854.1"/>
    <property type="molecule type" value="Genomic_DNA"/>
</dbReference>
<dbReference type="SUPFAM" id="SSF46955">
    <property type="entry name" value="Putative DNA-binding domain"/>
    <property type="match status" value="1"/>
</dbReference>
<dbReference type="GO" id="GO:0003677">
    <property type="term" value="F:DNA binding"/>
    <property type="evidence" value="ECO:0007669"/>
    <property type="project" value="UniProtKB-KW"/>
</dbReference>
<dbReference type="Proteomes" id="UP000199158">
    <property type="component" value="Unassembled WGS sequence"/>
</dbReference>
<dbReference type="RefSeq" id="WP_092753482.1">
    <property type="nucleotide sequence ID" value="NZ_FOCG01000001.1"/>
</dbReference>
<dbReference type="CDD" id="cd01106">
    <property type="entry name" value="HTH_TipAL-Mta"/>
    <property type="match status" value="1"/>
</dbReference>
<reference evidence="6 7" key="1">
    <citation type="submission" date="2016-10" db="EMBL/GenBank/DDBJ databases">
        <authorList>
            <person name="de Groot N.N."/>
        </authorList>
    </citation>
    <scope>NUCLEOTIDE SEQUENCE [LARGE SCALE GENOMIC DNA]</scope>
    <source>
        <strain evidence="6 7">CGMCC 1.5070</strain>
    </source>
</reference>
<keyword evidence="1" id="KW-0805">Transcription regulation</keyword>
<protein>
    <submittedName>
        <fullName evidence="6">Transcriptional regulator, MerR family</fullName>
    </submittedName>
</protein>
<dbReference type="PRINTS" id="PR00040">
    <property type="entry name" value="HTHMERR"/>
</dbReference>
<keyword evidence="4" id="KW-0804">Transcription</keyword>
<dbReference type="SMART" id="SM00422">
    <property type="entry name" value="HTH_MERR"/>
    <property type="match status" value="1"/>
</dbReference>
<evidence type="ECO:0000256" key="2">
    <source>
        <dbReference type="ARBA" id="ARBA00023125"/>
    </source>
</evidence>
<name>A0A1H8B431_9FIRM</name>
<organism evidence="6 7">
    <name type="scientific">Hydrogenoanaerobacterium saccharovorans</name>
    <dbReference type="NCBI Taxonomy" id="474960"/>
    <lineage>
        <taxon>Bacteria</taxon>
        <taxon>Bacillati</taxon>
        <taxon>Bacillota</taxon>
        <taxon>Clostridia</taxon>
        <taxon>Eubacteriales</taxon>
        <taxon>Oscillospiraceae</taxon>
        <taxon>Hydrogenoanaerobacterium</taxon>
    </lineage>
</organism>
<accession>A0A1H8B431</accession>
<dbReference type="Gene3D" id="1.10.490.50">
    <property type="entry name" value="Antibiotic binding domain of TipA-like multidrug resistance regulators"/>
    <property type="match status" value="1"/>
</dbReference>
<evidence type="ECO:0000256" key="1">
    <source>
        <dbReference type="ARBA" id="ARBA00023015"/>
    </source>
</evidence>
<feature type="domain" description="HTH merR-type" evidence="5">
    <location>
        <begin position="1"/>
        <end position="71"/>
    </location>
</feature>
<dbReference type="Pfam" id="PF07739">
    <property type="entry name" value="TipAS"/>
    <property type="match status" value="1"/>
</dbReference>
<dbReference type="InterPro" id="IPR000551">
    <property type="entry name" value="MerR-type_HTH_dom"/>
</dbReference>
<evidence type="ECO:0000256" key="4">
    <source>
        <dbReference type="ARBA" id="ARBA00023163"/>
    </source>
</evidence>
<dbReference type="STRING" id="474960.SAMN05216180_1667"/>
<dbReference type="GO" id="GO:0003700">
    <property type="term" value="F:DNA-binding transcription factor activity"/>
    <property type="evidence" value="ECO:0007669"/>
    <property type="project" value="InterPro"/>
</dbReference>
<dbReference type="Pfam" id="PF13411">
    <property type="entry name" value="MerR_1"/>
    <property type="match status" value="1"/>
</dbReference>
<keyword evidence="7" id="KW-1185">Reference proteome</keyword>
<keyword evidence="3" id="KW-0010">Activator</keyword>
<dbReference type="PANTHER" id="PTHR30204:SF90">
    <property type="entry name" value="HTH-TYPE TRANSCRIPTIONAL ACTIVATOR MTA"/>
    <property type="match status" value="1"/>
</dbReference>
<dbReference type="Gene3D" id="1.10.1660.10">
    <property type="match status" value="1"/>
</dbReference>
<gene>
    <name evidence="6" type="ORF">SAMN05216180_1667</name>
</gene>
<evidence type="ECO:0000313" key="6">
    <source>
        <dbReference type="EMBL" id="SEM76854.1"/>
    </source>
</evidence>
<dbReference type="OrthoDB" id="9814833at2"/>
<dbReference type="InterPro" id="IPR036244">
    <property type="entry name" value="TipA-like_antibiotic-bd"/>
</dbReference>
<sequence>MNRTVHQVAKLTGISVRTLHYYDEIGLLHPCEVTEAKYRLYDDACLERLQQILFFRELGFALKDIQPILDDPFFDKNKALKNHKDLLILKRNRLNSLIALVENTLKGEKTMSFQEFDMSEIENSRKKYAKEAEARWGNTDAYKESQKKADGYSAMEWAAITEETQKIYAAFAANMHREPSSPEVQQLVADWQGLITKHFYHCTNEILAGLGEMYIADERFTKNINQHADGLAQFMSDAIRIYCKTAE</sequence>
<dbReference type="InterPro" id="IPR012925">
    <property type="entry name" value="TipAS_dom"/>
</dbReference>
<dbReference type="SUPFAM" id="SSF89082">
    <property type="entry name" value="Antibiotic binding domain of TipA-like multidrug resistance regulators"/>
    <property type="match status" value="1"/>
</dbReference>
<evidence type="ECO:0000259" key="5">
    <source>
        <dbReference type="PROSITE" id="PS50937"/>
    </source>
</evidence>
<evidence type="ECO:0000313" key="7">
    <source>
        <dbReference type="Proteomes" id="UP000199158"/>
    </source>
</evidence>
<evidence type="ECO:0000256" key="3">
    <source>
        <dbReference type="ARBA" id="ARBA00023159"/>
    </source>
</evidence>